<dbReference type="PANTHER" id="PTHR33166">
    <property type="entry name" value="GAG_P30 DOMAIN-CONTAINING PROTEIN"/>
    <property type="match status" value="1"/>
</dbReference>
<dbReference type="GeneTree" id="ENSGT00990000207402"/>
<proteinExistence type="predicted"/>
<protein>
    <recommendedName>
        <fullName evidence="2">Core shell protein Gag P30 domain-containing protein</fullName>
    </recommendedName>
</protein>
<evidence type="ECO:0000313" key="3">
    <source>
        <dbReference type="Ensembl" id="ENSLLTP00000011569.1"/>
    </source>
</evidence>
<sequence>MIDQSAQADLSSPGTSAQVDTKQEAEPVAARIRAKTEQTSLTALLRQVDQLVTDHVDHTASVTLPLFQHVPFTTSDLLNWKLHYGPFSEKPTEVADLVKTIVDTHNPTWMDLQQLMGTLFTPEEREKIKNAVTELLKPDVRADGNLAAHVEAHFSSQYPKWNPYHHMGHIRDYQSVVV</sequence>
<reference evidence="3" key="2">
    <citation type="submission" date="2025-09" db="UniProtKB">
        <authorList>
            <consortium name="Ensembl"/>
        </authorList>
    </citation>
    <scope>IDENTIFICATION</scope>
</reference>
<dbReference type="AlphaFoldDB" id="A0A8C5S6V4"/>
<evidence type="ECO:0000256" key="1">
    <source>
        <dbReference type="SAM" id="MobiDB-lite"/>
    </source>
</evidence>
<name>A0A8C5S6V4_LATLA</name>
<feature type="domain" description="Core shell protein Gag P30" evidence="2">
    <location>
        <begin position="75"/>
        <end position="165"/>
    </location>
</feature>
<reference evidence="3" key="1">
    <citation type="submission" date="2025-08" db="UniProtKB">
        <authorList>
            <consortium name="Ensembl"/>
        </authorList>
    </citation>
    <scope>IDENTIFICATION</scope>
</reference>
<feature type="region of interest" description="Disordered" evidence="1">
    <location>
        <begin position="1"/>
        <end position="28"/>
    </location>
</feature>
<keyword evidence="4" id="KW-1185">Reference proteome</keyword>
<organism evidence="3 4">
    <name type="scientific">Laticauda laticaudata</name>
    <name type="common">Blue-ringed sea krait</name>
    <name type="synonym">Blue-lipped sea krait</name>
    <dbReference type="NCBI Taxonomy" id="8630"/>
    <lineage>
        <taxon>Eukaryota</taxon>
        <taxon>Metazoa</taxon>
        <taxon>Chordata</taxon>
        <taxon>Craniata</taxon>
        <taxon>Vertebrata</taxon>
        <taxon>Euteleostomi</taxon>
        <taxon>Lepidosauria</taxon>
        <taxon>Squamata</taxon>
        <taxon>Bifurcata</taxon>
        <taxon>Unidentata</taxon>
        <taxon>Episquamata</taxon>
        <taxon>Toxicofera</taxon>
        <taxon>Serpentes</taxon>
        <taxon>Colubroidea</taxon>
        <taxon>Elapidae</taxon>
        <taxon>Laticaudinae</taxon>
        <taxon>Laticauda</taxon>
    </lineage>
</organism>
<dbReference type="SUPFAM" id="SSF47943">
    <property type="entry name" value="Retrovirus capsid protein, N-terminal core domain"/>
    <property type="match status" value="1"/>
</dbReference>
<dbReference type="InterPro" id="IPR050462">
    <property type="entry name" value="Retroviral_Gag-Pol_poly"/>
</dbReference>
<dbReference type="Pfam" id="PF02093">
    <property type="entry name" value="Gag_p30"/>
    <property type="match status" value="1"/>
</dbReference>
<dbReference type="Gene3D" id="1.10.375.10">
    <property type="entry name" value="Human Immunodeficiency Virus Type 1 Capsid Protein"/>
    <property type="match status" value="1"/>
</dbReference>
<accession>A0A8C5S6V4</accession>
<dbReference type="Ensembl" id="ENSLLTT00000012029.1">
    <property type="protein sequence ID" value="ENSLLTP00000011569.1"/>
    <property type="gene ID" value="ENSLLTG00000008901.1"/>
</dbReference>
<dbReference type="GO" id="GO:0019068">
    <property type="term" value="P:virion assembly"/>
    <property type="evidence" value="ECO:0007669"/>
    <property type="project" value="InterPro"/>
</dbReference>
<evidence type="ECO:0000313" key="4">
    <source>
        <dbReference type="Proteomes" id="UP000694406"/>
    </source>
</evidence>
<evidence type="ECO:0000259" key="2">
    <source>
        <dbReference type="Pfam" id="PF02093"/>
    </source>
</evidence>
<dbReference type="Proteomes" id="UP000694406">
    <property type="component" value="Unplaced"/>
</dbReference>
<dbReference type="InterPro" id="IPR008919">
    <property type="entry name" value="Retrov_capsid_N"/>
</dbReference>
<feature type="compositionally biased region" description="Polar residues" evidence="1">
    <location>
        <begin position="1"/>
        <end position="20"/>
    </location>
</feature>
<dbReference type="InterPro" id="IPR003036">
    <property type="entry name" value="Gag_P30"/>
</dbReference>